<keyword evidence="7 11" id="KW-0460">Magnesium</keyword>
<comment type="cofactor">
    <cofactor evidence="11">
        <name>thiamine diphosphate</name>
        <dbReference type="ChEBI" id="CHEBI:58937"/>
    </cofactor>
    <text evidence="11">Binds 1 thiamine pyrophosphate per subunit.</text>
</comment>
<dbReference type="GO" id="GO:0004802">
    <property type="term" value="F:transketolase activity"/>
    <property type="evidence" value="ECO:0007669"/>
    <property type="project" value="UniProtKB-EC"/>
</dbReference>
<evidence type="ECO:0000256" key="9">
    <source>
        <dbReference type="ARBA" id="ARBA00049473"/>
    </source>
</evidence>
<dbReference type="NCBIfam" id="TIGR00232">
    <property type="entry name" value="tktlase_bact"/>
    <property type="match status" value="1"/>
</dbReference>
<sequence length="667" mass="71929">MPDSEMLQDDILNQKMANAIRALSMDAIQKANSGHPGMPMGMADVATVLFSKFMRFDPKWPTWPNRDRFVLSAGHGSMLIYSLLHLTGYERPTMEDIKNFRQLHSPTAGHPEFGECPGVETTTGPLGQGLATSVGMAIAERLSNKEYGDDITDHFTYVLAGDGCLMEGVSQEAISLAGHLKLSKMIVLWDDNSISIDGSTDLSTSEDQAMRFEAAGWHVQAVDGHDMEAIEAAIAEAQRADQPSLIACRTTIGYGAPNKQGTSATHGAPLGDDEIAAARDFLGWDAAPFEIPADVLEAWRAVGAKGASLSADWKAKFETLDGFVKEDFERRLNKDLPKGFTAAINDYKAKLAAEPVKVATRKASQMALEVINGVVPETIGGSADLTGSNLTKTSQTDPIQADDFGGRYMYYGIREFEMCAAMNGIALYNQHIPYGGTFMVFTDYARPAIRLAALMKQRAIYVMTHDSIGLGEDGPTHQPVEHLASLRAMPNLNVFRPCDAVETAECWALSLESKETPSILSLTRQGTIQQRLEHTEENLCAKGGYILHEASNGAPKVVLIASGSEVELAAAARETLEADGVPTRVVSMPCTELFDAQDAAYKASVLPEGTVRASIEAGSTYGWAKYTGLDGVNIGMDSFGASAPAEELYKYFGITSDALVAAVREKL</sequence>
<dbReference type="Gene3D" id="3.40.50.970">
    <property type="match status" value="2"/>
</dbReference>
<keyword evidence="6 11" id="KW-0106">Calcium</keyword>
<evidence type="ECO:0000256" key="2">
    <source>
        <dbReference type="ARBA" id="ARBA00011738"/>
    </source>
</evidence>
<dbReference type="InterPro" id="IPR055152">
    <property type="entry name" value="Transketolase-like_C_2"/>
</dbReference>
<dbReference type="PROSITE" id="PS00802">
    <property type="entry name" value="TRANSKETOLASE_2"/>
    <property type="match status" value="1"/>
</dbReference>
<comment type="cofactor">
    <cofactor evidence="11">
        <name>Mg(2+)</name>
        <dbReference type="ChEBI" id="CHEBI:18420"/>
    </cofactor>
    <cofactor evidence="11">
        <name>Ca(2+)</name>
        <dbReference type="ChEBI" id="CHEBI:29108"/>
    </cofactor>
    <cofactor evidence="11">
        <name>Mn(2+)</name>
        <dbReference type="ChEBI" id="CHEBI:29035"/>
    </cofactor>
    <cofactor evidence="11">
        <name>Co(2+)</name>
        <dbReference type="ChEBI" id="CHEBI:48828"/>
    </cofactor>
    <text evidence="11">Binds 1 Mg(2+) ion per subunit. Can also utilize other divalent metal cations, such as Ca(2+), Mn(2+) and Co(2+).</text>
</comment>
<dbReference type="CDD" id="cd07033">
    <property type="entry name" value="TPP_PYR_DXS_TK_like"/>
    <property type="match status" value="1"/>
</dbReference>
<dbReference type="CDD" id="cd02012">
    <property type="entry name" value="TPP_TK"/>
    <property type="match status" value="1"/>
</dbReference>
<evidence type="ECO:0000256" key="10">
    <source>
        <dbReference type="NCBIfam" id="TIGR00232"/>
    </source>
</evidence>
<dbReference type="Proteomes" id="UP001595776">
    <property type="component" value="Unassembled WGS sequence"/>
</dbReference>
<dbReference type="SUPFAM" id="SSF52518">
    <property type="entry name" value="Thiamin diphosphate-binding fold (THDP-binding)"/>
    <property type="match status" value="2"/>
</dbReference>
<organism evidence="13 14">
    <name type="scientific">Kordiimonas lipolytica</name>
    <dbReference type="NCBI Taxonomy" id="1662421"/>
    <lineage>
        <taxon>Bacteria</taxon>
        <taxon>Pseudomonadati</taxon>
        <taxon>Pseudomonadota</taxon>
        <taxon>Alphaproteobacteria</taxon>
        <taxon>Kordiimonadales</taxon>
        <taxon>Kordiimonadaceae</taxon>
        <taxon>Kordiimonas</taxon>
    </lineage>
</organism>
<dbReference type="RefSeq" id="WP_082719833.1">
    <property type="nucleotide sequence ID" value="NZ_JBHSCR010000016.1"/>
</dbReference>
<dbReference type="SMART" id="SM00861">
    <property type="entry name" value="Transket_pyr"/>
    <property type="match status" value="1"/>
</dbReference>
<evidence type="ECO:0000256" key="6">
    <source>
        <dbReference type="ARBA" id="ARBA00022837"/>
    </source>
</evidence>
<dbReference type="InterPro" id="IPR049557">
    <property type="entry name" value="Transketolase_CS"/>
</dbReference>
<keyword evidence="8 11" id="KW-0786">Thiamine pyrophosphate</keyword>
<evidence type="ECO:0000256" key="5">
    <source>
        <dbReference type="ARBA" id="ARBA00022723"/>
    </source>
</evidence>
<keyword evidence="4 11" id="KW-0808">Transferase</keyword>
<comment type="catalytic activity">
    <reaction evidence="9 11">
        <text>D-sedoheptulose 7-phosphate + D-glyceraldehyde 3-phosphate = aldehydo-D-ribose 5-phosphate + D-xylulose 5-phosphate</text>
        <dbReference type="Rhea" id="RHEA:10508"/>
        <dbReference type="ChEBI" id="CHEBI:57483"/>
        <dbReference type="ChEBI" id="CHEBI:57737"/>
        <dbReference type="ChEBI" id="CHEBI:58273"/>
        <dbReference type="ChEBI" id="CHEBI:59776"/>
        <dbReference type="EC" id="2.2.1.1"/>
    </reaction>
</comment>
<name>A0ABV8UDC5_9PROT</name>
<evidence type="ECO:0000256" key="4">
    <source>
        <dbReference type="ARBA" id="ARBA00022679"/>
    </source>
</evidence>
<dbReference type="InterPro" id="IPR005478">
    <property type="entry name" value="Transketolase_bac-like"/>
</dbReference>
<evidence type="ECO:0000256" key="8">
    <source>
        <dbReference type="ARBA" id="ARBA00023052"/>
    </source>
</evidence>
<protein>
    <recommendedName>
        <fullName evidence="3 10">Transketolase</fullName>
        <ecNumber evidence="3 10">2.2.1.1</ecNumber>
    </recommendedName>
</protein>
<dbReference type="InterPro" id="IPR005474">
    <property type="entry name" value="Transketolase_N"/>
</dbReference>
<dbReference type="EC" id="2.2.1.1" evidence="3 10"/>
<evidence type="ECO:0000256" key="3">
    <source>
        <dbReference type="ARBA" id="ARBA00013152"/>
    </source>
</evidence>
<dbReference type="EMBL" id="JBHSCR010000016">
    <property type="protein sequence ID" value="MFC4349251.1"/>
    <property type="molecule type" value="Genomic_DNA"/>
</dbReference>
<evidence type="ECO:0000259" key="12">
    <source>
        <dbReference type="SMART" id="SM00861"/>
    </source>
</evidence>
<dbReference type="InterPro" id="IPR005475">
    <property type="entry name" value="Transketolase-like_Pyr-bd"/>
</dbReference>
<evidence type="ECO:0000313" key="14">
    <source>
        <dbReference type="Proteomes" id="UP001595776"/>
    </source>
</evidence>
<dbReference type="PROSITE" id="PS00801">
    <property type="entry name" value="TRANSKETOLASE_1"/>
    <property type="match status" value="1"/>
</dbReference>
<dbReference type="InterPro" id="IPR009014">
    <property type="entry name" value="Transketo_C/PFOR_II"/>
</dbReference>
<dbReference type="Gene3D" id="3.40.50.920">
    <property type="match status" value="1"/>
</dbReference>
<dbReference type="PANTHER" id="PTHR43522">
    <property type="entry name" value="TRANSKETOLASE"/>
    <property type="match status" value="1"/>
</dbReference>
<dbReference type="InterPro" id="IPR020826">
    <property type="entry name" value="Transketolase_BS"/>
</dbReference>
<evidence type="ECO:0000256" key="7">
    <source>
        <dbReference type="ARBA" id="ARBA00022842"/>
    </source>
</evidence>
<dbReference type="Pfam" id="PF22613">
    <property type="entry name" value="Transketolase_C_1"/>
    <property type="match status" value="1"/>
</dbReference>
<keyword evidence="5 11" id="KW-0479">Metal-binding</keyword>
<feature type="domain" description="Transketolase-like pyrimidine-binding" evidence="12">
    <location>
        <begin position="358"/>
        <end position="530"/>
    </location>
</feature>
<reference evidence="14" key="1">
    <citation type="journal article" date="2019" name="Int. J. Syst. Evol. Microbiol.">
        <title>The Global Catalogue of Microorganisms (GCM) 10K type strain sequencing project: providing services to taxonomists for standard genome sequencing and annotation.</title>
        <authorList>
            <consortium name="The Broad Institute Genomics Platform"/>
            <consortium name="The Broad Institute Genome Sequencing Center for Infectious Disease"/>
            <person name="Wu L."/>
            <person name="Ma J."/>
        </authorList>
    </citation>
    <scope>NUCLEOTIDE SEQUENCE [LARGE SCALE GENOMIC DNA]</scope>
    <source>
        <strain evidence="14">CGMCC 1.15304</strain>
    </source>
</reference>
<comment type="subunit">
    <text evidence="2 11">Homodimer.</text>
</comment>
<comment type="similarity">
    <text evidence="1 11">Belongs to the transketolase family.</text>
</comment>
<gene>
    <name evidence="13" type="primary">tkt</name>
    <name evidence="13" type="ORF">ACFO5Q_15470</name>
</gene>
<comment type="function">
    <text evidence="11">Catalyzes the transfer of a two-carbon ketol group from a ketose donor to an aldose acceptor, via a covalent intermediate with the cofactor thiamine pyrophosphate.</text>
</comment>
<evidence type="ECO:0000256" key="1">
    <source>
        <dbReference type="ARBA" id="ARBA00007131"/>
    </source>
</evidence>
<accession>A0ABV8UDC5</accession>
<keyword evidence="14" id="KW-1185">Reference proteome</keyword>
<comment type="caution">
    <text evidence="13">The sequence shown here is derived from an EMBL/GenBank/DDBJ whole genome shotgun (WGS) entry which is preliminary data.</text>
</comment>
<dbReference type="Pfam" id="PF02779">
    <property type="entry name" value="Transket_pyr"/>
    <property type="match status" value="1"/>
</dbReference>
<dbReference type="PANTHER" id="PTHR43522:SF2">
    <property type="entry name" value="TRANSKETOLASE 1-RELATED"/>
    <property type="match status" value="1"/>
</dbReference>
<dbReference type="Pfam" id="PF00456">
    <property type="entry name" value="Transketolase_N"/>
    <property type="match status" value="1"/>
</dbReference>
<proteinExistence type="inferred from homology"/>
<dbReference type="InterPro" id="IPR033247">
    <property type="entry name" value="Transketolase_fam"/>
</dbReference>
<dbReference type="SUPFAM" id="SSF52922">
    <property type="entry name" value="TK C-terminal domain-like"/>
    <property type="match status" value="1"/>
</dbReference>
<evidence type="ECO:0000256" key="11">
    <source>
        <dbReference type="RuleBase" id="RU004996"/>
    </source>
</evidence>
<evidence type="ECO:0000313" key="13">
    <source>
        <dbReference type="EMBL" id="MFC4349251.1"/>
    </source>
</evidence>
<dbReference type="InterPro" id="IPR029061">
    <property type="entry name" value="THDP-binding"/>
</dbReference>